<dbReference type="InParanoid" id="A0A2P5HIE1"/>
<keyword evidence="3" id="KW-1185">Reference proteome</keyword>
<dbReference type="Proteomes" id="UP000094444">
    <property type="component" value="Unassembled WGS sequence"/>
</dbReference>
<evidence type="ECO:0000256" key="1">
    <source>
        <dbReference type="SAM" id="MobiDB-lite"/>
    </source>
</evidence>
<protein>
    <submittedName>
        <fullName evidence="2">Uncharacterized protein</fullName>
    </submittedName>
</protein>
<proteinExistence type="predicted"/>
<name>A0A2P5HIE1_DIAHE</name>
<dbReference type="Gene3D" id="1.20.120.20">
    <property type="entry name" value="Apolipoprotein"/>
    <property type="match status" value="1"/>
</dbReference>
<accession>A0A2P5HIE1</accession>
<evidence type="ECO:0000313" key="3">
    <source>
        <dbReference type="Proteomes" id="UP000094444"/>
    </source>
</evidence>
<dbReference type="EMBL" id="MAVT02001851">
    <property type="protein sequence ID" value="POS70020.1"/>
    <property type="molecule type" value="Genomic_DNA"/>
</dbReference>
<comment type="caution">
    <text evidence="2">The sequence shown here is derived from an EMBL/GenBank/DDBJ whole genome shotgun (WGS) entry which is preliminary data.</text>
</comment>
<gene>
    <name evidence="2" type="ORF">DHEL01_v211584</name>
</gene>
<feature type="region of interest" description="Disordered" evidence="1">
    <location>
        <begin position="260"/>
        <end position="307"/>
    </location>
</feature>
<evidence type="ECO:0000313" key="2">
    <source>
        <dbReference type="EMBL" id="POS70020.1"/>
    </source>
</evidence>
<sequence>MSSQTHIAWTPVVVEWHSSLSTSTPTTIKANENVSTLTPSSSSQAESHASHQIHAHLAEFRLFYAPSSNTAAFMLRAPVNIRGPTKTTEKSFVYLILRPELVLSLVHSPSSNPPPRDGWVFARTVKQMEKTRSDSLNLTSSLRFTLASPAPLVANSSSLLPKTSADSKALDSLYSLASQTDITLHVGTDALPDQALLSIICRAASTDGSLKSSSHMDLSSLYRGENGGGKLVLDMNQPALRSQAGSGADEQLEADLALPSYQELGPPPPPALHGAAAHPSSSKKRRYDGSGTEDPGPHRHGPTELADTKFREAFDSYFAERLPELRRQVSRDIESEVQQQLEQMRSQVLDHVNDRLAEAEEARRQNAQQLAVTIQDSCTAIRAEFTERMQKLEGVAASRDEATDDLDDKLRDLDQDLNSRVEELEEQVGEICRYVEGEVHERVDECSSVLRAELEQFIQDEVVGAQEQIEDCLRQVLHKV</sequence>
<reference evidence="2" key="1">
    <citation type="submission" date="2017-09" db="EMBL/GenBank/DDBJ databases">
        <title>Polyketide synthases of a Diaporthe helianthi virulent isolate.</title>
        <authorList>
            <person name="Baroncelli R."/>
        </authorList>
    </citation>
    <scope>NUCLEOTIDE SEQUENCE [LARGE SCALE GENOMIC DNA]</scope>
    <source>
        <strain evidence="2">7/96</strain>
    </source>
</reference>
<dbReference type="SUPFAM" id="SSF58113">
    <property type="entry name" value="Apolipoprotein A-I"/>
    <property type="match status" value="1"/>
</dbReference>
<dbReference type="AlphaFoldDB" id="A0A2P5HIE1"/>
<organism evidence="2 3">
    <name type="scientific">Diaporthe helianthi</name>
    <dbReference type="NCBI Taxonomy" id="158607"/>
    <lineage>
        <taxon>Eukaryota</taxon>
        <taxon>Fungi</taxon>
        <taxon>Dikarya</taxon>
        <taxon>Ascomycota</taxon>
        <taxon>Pezizomycotina</taxon>
        <taxon>Sordariomycetes</taxon>
        <taxon>Sordariomycetidae</taxon>
        <taxon>Diaporthales</taxon>
        <taxon>Diaporthaceae</taxon>
        <taxon>Diaporthe</taxon>
    </lineage>
</organism>